<sequence>PSFMKTYIYIKVLLALKLQDGNAVRRETGVEGGNIAVTCPFLLSGSRKFVCKDKCGGENILIETTNNTAERGRYSVKYERNIIIFKDFLYFTIKDLKKSDSGRYRCLFSGWLVNSKTLFKQLFVKLAVVAR</sequence>
<evidence type="ECO:0000313" key="3">
    <source>
        <dbReference type="Proteomes" id="UP000261500"/>
    </source>
</evidence>
<evidence type="ECO:0000259" key="1">
    <source>
        <dbReference type="Pfam" id="PF07686"/>
    </source>
</evidence>
<dbReference type="AlphaFoldDB" id="A0A3B3UU27"/>
<protein>
    <recommendedName>
        <fullName evidence="1">Immunoglobulin V-set domain-containing protein</fullName>
    </recommendedName>
</protein>
<dbReference type="GeneTree" id="ENSGT01070000254036"/>
<dbReference type="Gene3D" id="2.60.40.10">
    <property type="entry name" value="Immunoglobulins"/>
    <property type="match status" value="1"/>
</dbReference>
<dbReference type="Proteomes" id="UP000261500">
    <property type="component" value="Unplaced"/>
</dbReference>
<proteinExistence type="predicted"/>
<accession>A0A3B3UU27</accession>
<keyword evidence="3" id="KW-1185">Reference proteome</keyword>
<reference evidence="2" key="1">
    <citation type="submission" date="2025-08" db="UniProtKB">
        <authorList>
            <consortium name="Ensembl"/>
        </authorList>
    </citation>
    <scope>IDENTIFICATION</scope>
</reference>
<evidence type="ECO:0000313" key="2">
    <source>
        <dbReference type="Ensembl" id="ENSPLAP00000016915.1"/>
    </source>
</evidence>
<dbReference type="InterPro" id="IPR013106">
    <property type="entry name" value="Ig_V-set"/>
</dbReference>
<dbReference type="SUPFAM" id="SSF48726">
    <property type="entry name" value="Immunoglobulin"/>
    <property type="match status" value="1"/>
</dbReference>
<name>A0A3B3UU27_9TELE</name>
<dbReference type="InterPro" id="IPR013783">
    <property type="entry name" value="Ig-like_fold"/>
</dbReference>
<feature type="domain" description="Immunoglobulin V-set" evidence="1">
    <location>
        <begin position="28"/>
        <end position="125"/>
    </location>
</feature>
<dbReference type="InterPro" id="IPR036179">
    <property type="entry name" value="Ig-like_dom_sf"/>
</dbReference>
<dbReference type="Ensembl" id="ENSPLAT00000026031.1">
    <property type="protein sequence ID" value="ENSPLAP00000016915.1"/>
    <property type="gene ID" value="ENSPLAG00000021217.1"/>
</dbReference>
<dbReference type="Pfam" id="PF07686">
    <property type="entry name" value="V-set"/>
    <property type="match status" value="1"/>
</dbReference>
<reference evidence="2" key="2">
    <citation type="submission" date="2025-09" db="UniProtKB">
        <authorList>
            <consortium name="Ensembl"/>
        </authorList>
    </citation>
    <scope>IDENTIFICATION</scope>
</reference>
<organism evidence="2 3">
    <name type="scientific">Poecilia latipinna</name>
    <name type="common">sailfin molly</name>
    <dbReference type="NCBI Taxonomy" id="48699"/>
    <lineage>
        <taxon>Eukaryota</taxon>
        <taxon>Metazoa</taxon>
        <taxon>Chordata</taxon>
        <taxon>Craniata</taxon>
        <taxon>Vertebrata</taxon>
        <taxon>Euteleostomi</taxon>
        <taxon>Actinopterygii</taxon>
        <taxon>Neopterygii</taxon>
        <taxon>Teleostei</taxon>
        <taxon>Neoteleostei</taxon>
        <taxon>Acanthomorphata</taxon>
        <taxon>Ovalentaria</taxon>
        <taxon>Atherinomorphae</taxon>
        <taxon>Cyprinodontiformes</taxon>
        <taxon>Poeciliidae</taxon>
        <taxon>Poeciliinae</taxon>
        <taxon>Poecilia</taxon>
    </lineage>
</organism>